<dbReference type="InterPro" id="IPR051541">
    <property type="entry name" value="PTS_SugarTrans_NitroReg"/>
</dbReference>
<dbReference type="KEGG" id="dco:SAMEA4475696_1566"/>
<dbReference type="PANTHER" id="PTHR47738:SF2">
    <property type="entry name" value="PTS SYSTEM FRUCTOSE-LIKE EIIA COMPONENT"/>
    <property type="match status" value="1"/>
</dbReference>
<dbReference type="FunFam" id="3.40.930.10:FF:000009">
    <property type="entry name" value="PTS system, fructose specific IIABC component"/>
    <property type="match status" value="1"/>
</dbReference>
<dbReference type="InterPro" id="IPR002178">
    <property type="entry name" value="PTS_EIIA_type-2_dom"/>
</dbReference>
<dbReference type="SUPFAM" id="SSF55804">
    <property type="entry name" value="Phoshotransferase/anion transport protein"/>
    <property type="match status" value="1"/>
</dbReference>
<dbReference type="STRING" id="1121387.GCA_000429885_02232"/>
<evidence type="ECO:0000256" key="3">
    <source>
        <dbReference type="ARBA" id="ARBA00022553"/>
    </source>
</evidence>
<reference evidence="8 9" key="1">
    <citation type="submission" date="2017-06" db="EMBL/GenBank/DDBJ databases">
        <authorList>
            <consortium name="Pathogen Informatics"/>
        </authorList>
    </citation>
    <scope>NUCLEOTIDE SEQUENCE [LARGE SCALE GENOMIC DNA]</scope>
    <source>
        <strain evidence="8 9">NCTC13039</strain>
    </source>
</reference>
<evidence type="ECO:0000256" key="5">
    <source>
        <dbReference type="ARBA" id="ARBA00022679"/>
    </source>
</evidence>
<dbReference type="PANTHER" id="PTHR47738">
    <property type="entry name" value="PTS SYSTEM FRUCTOSE-LIKE EIIA COMPONENT-RELATED"/>
    <property type="match status" value="1"/>
</dbReference>
<comment type="subcellular location">
    <subcellularLocation>
        <location evidence="1">Cytoplasm</location>
    </subcellularLocation>
</comment>
<protein>
    <submittedName>
        <fullName evidence="8">EIIABC-Fru</fullName>
    </submittedName>
</protein>
<evidence type="ECO:0000256" key="4">
    <source>
        <dbReference type="ARBA" id="ARBA00022597"/>
    </source>
</evidence>
<keyword evidence="4" id="KW-0762">Sugar transport</keyword>
<dbReference type="Gene3D" id="3.40.930.10">
    <property type="entry name" value="Mannitol-specific EII, Chain A"/>
    <property type="match status" value="1"/>
</dbReference>
<evidence type="ECO:0000256" key="2">
    <source>
        <dbReference type="ARBA" id="ARBA00022448"/>
    </source>
</evidence>
<evidence type="ECO:0000256" key="6">
    <source>
        <dbReference type="ARBA" id="ARBA00022683"/>
    </source>
</evidence>
<keyword evidence="3" id="KW-0597">Phosphoprotein</keyword>
<dbReference type="AlphaFoldDB" id="A0A239VLQ9"/>
<evidence type="ECO:0000256" key="1">
    <source>
        <dbReference type="ARBA" id="ARBA00004496"/>
    </source>
</evidence>
<dbReference type="InterPro" id="IPR004715">
    <property type="entry name" value="PTS_IIA_fruc"/>
</dbReference>
<keyword evidence="5" id="KW-0808">Transferase</keyword>
<evidence type="ECO:0000313" key="8">
    <source>
        <dbReference type="EMBL" id="SNV22548.1"/>
    </source>
</evidence>
<dbReference type="CDD" id="cd00211">
    <property type="entry name" value="PTS_IIA_fru"/>
    <property type="match status" value="1"/>
</dbReference>
<name>A0A239VLQ9_9MICO</name>
<dbReference type="Proteomes" id="UP000242637">
    <property type="component" value="Chromosome 1"/>
</dbReference>
<dbReference type="EMBL" id="LT906453">
    <property type="protein sequence ID" value="SNV22548.1"/>
    <property type="molecule type" value="Genomic_DNA"/>
</dbReference>
<feature type="domain" description="PTS EIIA type-2" evidence="7">
    <location>
        <begin position="2"/>
        <end position="145"/>
    </location>
</feature>
<proteinExistence type="predicted"/>
<organism evidence="8 9">
    <name type="scientific">Dermatophilus congolensis</name>
    <dbReference type="NCBI Taxonomy" id="1863"/>
    <lineage>
        <taxon>Bacteria</taxon>
        <taxon>Bacillati</taxon>
        <taxon>Actinomycetota</taxon>
        <taxon>Actinomycetes</taxon>
        <taxon>Micrococcales</taxon>
        <taxon>Dermatophilaceae</taxon>
        <taxon>Dermatophilus</taxon>
    </lineage>
</organism>
<dbReference type="GeneID" id="63459775"/>
<gene>
    <name evidence="8" type="primary">fruA_2</name>
    <name evidence="8" type="ORF">SAMEA4475696_01566</name>
</gene>
<keyword evidence="9" id="KW-1185">Reference proteome</keyword>
<dbReference type="GO" id="GO:0016020">
    <property type="term" value="C:membrane"/>
    <property type="evidence" value="ECO:0007669"/>
    <property type="project" value="InterPro"/>
</dbReference>
<dbReference type="GO" id="GO:0009401">
    <property type="term" value="P:phosphoenolpyruvate-dependent sugar phosphotransferase system"/>
    <property type="evidence" value="ECO:0007669"/>
    <property type="project" value="UniProtKB-KW"/>
</dbReference>
<sequence length="148" mass="15641">MSIIRTEHVILDLPATDRAAATRALAETLVSTGRVSDLEQFIADVEAREAQMATGLPGGIGIPHCRSNTVSEPSLAFGRCNEGIDWGAEDGPASLIFLIAAPDGGDDAHMAILAKLARKLMNNEFKNNLREASNSEQVVEVITAAVTA</sequence>
<dbReference type="InterPro" id="IPR016152">
    <property type="entry name" value="PTrfase/Anion_transptr"/>
</dbReference>
<dbReference type="NCBIfam" id="TIGR00848">
    <property type="entry name" value="fruA"/>
    <property type="match status" value="1"/>
</dbReference>
<evidence type="ECO:0000313" key="9">
    <source>
        <dbReference type="Proteomes" id="UP000242637"/>
    </source>
</evidence>
<keyword evidence="6" id="KW-0598">Phosphotransferase system</keyword>
<dbReference type="PROSITE" id="PS51094">
    <property type="entry name" value="PTS_EIIA_TYPE_2"/>
    <property type="match status" value="1"/>
</dbReference>
<dbReference type="OrthoDB" id="9782569at2"/>
<accession>A0A239VLQ9</accession>
<keyword evidence="2" id="KW-0813">Transport</keyword>
<evidence type="ECO:0000259" key="7">
    <source>
        <dbReference type="PROSITE" id="PS51094"/>
    </source>
</evidence>
<dbReference type="GO" id="GO:0008982">
    <property type="term" value="F:protein-N(PI)-phosphohistidine-sugar phosphotransferase activity"/>
    <property type="evidence" value="ECO:0007669"/>
    <property type="project" value="InterPro"/>
</dbReference>
<dbReference type="RefSeq" id="WP_028327756.1">
    <property type="nucleotide sequence ID" value="NZ_JAAFNI010000001.1"/>
</dbReference>
<dbReference type="Pfam" id="PF00359">
    <property type="entry name" value="PTS_EIIA_2"/>
    <property type="match status" value="1"/>
</dbReference>
<dbReference type="GO" id="GO:0005737">
    <property type="term" value="C:cytoplasm"/>
    <property type="evidence" value="ECO:0007669"/>
    <property type="project" value="UniProtKB-SubCell"/>
</dbReference>